<keyword evidence="1" id="KW-0560">Oxidoreductase</keyword>
<feature type="chain" id="PRO_5046598088" evidence="3">
    <location>
        <begin position="25"/>
        <end position="375"/>
    </location>
</feature>
<dbReference type="InterPro" id="IPR036291">
    <property type="entry name" value="NAD(P)-bd_dom_sf"/>
</dbReference>
<sequence>MKKFIITVTAFGILLPALCFGQMAEIHIDTLIIELGIRESKVASKDMEGWSRPKKVTFGYIPQTVTGIGSKAWILEVADGVPIDFVSGTDDVENSIADSDVYIGRCSDVISTGKNLDYIHITSAGIDRCASIPGIKTTHWIATNNAKVSSETIAEHSIAMMMALARRLPMFDGLKTNSDWNRGNAPDAPKAISLKGKTLLVLGLGGIGSQIAKRANSLGMRVIGTRNSSRTGPDYVDYVGLSDETQELAKQADIVINALPLTDKTTGIVSAEFFNNLKEGSYYLSVGRGKTTDTNALIEALNSGKLSGAGLDVTDPEPLPEGHELWGMPNVIITQHTAGRSDLSRRNALMITRENLRRYIKGEKLLNMVDLARGY</sequence>
<dbReference type="Proteomes" id="UP001597476">
    <property type="component" value="Unassembled WGS sequence"/>
</dbReference>
<dbReference type="CDD" id="cd05300">
    <property type="entry name" value="2-Hacid_dh_1"/>
    <property type="match status" value="1"/>
</dbReference>
<comment type="caution">
    <text evidence="5">The sequence shown here is derived from an EMBL/GenBank/DDBJ whole genome shotgun (WGS) entry which is preliminary data.</text>
</comment>
<keyword evidence="3" id="KW-0732">Signal</keyword>
<evidence type="ECO:0000256" key="3">
    <source>
        <dbReference type="SAM" id="SignalP"/>
    </source>
</evidence>
<dbReference type="Pfam" id="PF02826">
    <property type="entry name" value="2-Hacid_dh_C"/>
    <property type="match status" value="1"/>
</dbReference>
<dbReference type="Gene3D" id="3.40.50.720">
    <property type="entry name" value="NAD(P)-binding Rossmann-like Domain"/>
    <property type="match status" value="2"/>
</dbReference>
<feature type="domain" description="D-isomer specific 2-hydroxyacid dehydrogenase NAD-binding" evidence="4">
    <location>
        <begin position="158"/>
        <end position="338"/>
    </location>
</feature>
<dbReference type="PANTHER" id="PTHR43333">
    <property type="entry name" value="2-HACID_DH_C DOMAIN-CONTAINING PROTEIN"/>
    <property type="match status" value="1"/>
</dbReference>
<dbReference type="SUPFAM" id="SSF52283">
    <property type="entry name" value="Formate/glycerate dehydrogenase catalytic domain-like"/>
    <property type="match status" value="1"/>
</dbReference>
<dbReference type="InterPro" id="IPR006140">
    <property type="entry name" value="D-isomer_DH_NAD-bd"/>
</dbReference>
<organism evidence="5 6">
    <name type="scientific">Hyunsoonleella rubra</name>
    <dbReference type="NCBI Taxonomy" id="1737062"/>
    <lineage>
        <taxon>Bacteria</taxon>
        <taxon>Pseudomonadati</taxon>
        <taxon>Bacteroidota</taxon>
        <taxon>Flavobacteriia</taxon>
        <taxon>Flavobacteriales</taxon>
        <taxon>Flavobacteriaceae</taxon>
    </lineage>
</organism>
<evidence type="ECO:0000256" key="1">
    <source>
        <dbReference type="ARBA" id="ARBA00023002"/>
    </source>
</evidence>
<proteinExistence type="predicted"/>
<name>A0ABW5TE24_9FLAO</name>
<feature type="signal peptide" evidence="3">
    <location>
        <begin position="1"/>
        <end position="24"/>
    </location>
</feature>
<reference evidence="6" key="1">
    <citation type="journal article" date="2019" name="Int. J. Syst. Evol. Microbiol.">
        <title>The Global Catalogue of Microorganisms (GCM) 10K type strain sequencing project: providing services to taxonomists for standard genome sequencing and annotation.</title>
        <authorList>
            <consortium name="The Broad Institute Genomics Platform"/>
            <consortium name="The Broad Institute Genome Sequencing Center for Infectious Disease"/>
            <person name="Wu L."/>
            <person name="Ma J."/>
        </authorList>
    </citation>
    <scope>NUCLEOTIDE SEQUENCE [LARGE SCALE GENOMIC DNA]</scope>
    <source>
        <strain evidence="6">KCTC 42398</strain>
    </source>
</reference>
<dbReference type="EMBL" id="JBHULY010000039">
    <property type="protein sequence ID" value="MFD2727556.1"/>
    <property type="molecule type" value="Genomic_DNA"/>
</dbReference>
<evidence type="ECO:0000313" key="6">
    <source>
        <dbReference type="Proteomes" id="UP001597476"/>
    </source>
</evidence>
<evidence type="ECO:0000256" key="2">
    <source>
        <dbReference type="ARBA" id="ARBA00023027"/>
    </source>
</evidence>
<dbReference type="RefSeq" id="WP_380293529.1">
    <property type="nucleotide sequence ID" value="NZ_JBHULY010000039.1"/>
</dbReference>
<dbReference type="PANTHER" id="PTHR43333:SF1">
    <property type="entry name" value="D-ISOMER SPECIFIC 2-HYDROXYACID DEHYDROGENASE NAD-BINDING DOMAIN-CONTAINING PROTEIN"/>
    <property type="match status" value="1"/>
</dbReference>
<accession>A0ABW5TE24</accession>
<dbReference type="SUPFAM" id="SSF51735">
    <property type="entry name" value="NAD(P)-binding Rossmann-fold domains"/>
    <property type="match status" value="1"/>
</dbReference>
<gene>
    <name evidence="5" type="ORF">ACFSR8_15125</name>
</gene>
<keyword evidence="2" id="KW-0520">NAD</keyword>
<evidence type="ECO:0000313" key="5">
    <source>
        <dbReference type="EMBL" id="MFD2727556.1"/>
    </source>
</evidence>
<keyword evidence="6" id="KW-1185">Reference proteome</keyword>
<protein>
    <submittedName>
        <fullName evidence="5">D-2-hydroxyacid dehydrogenase</fullName>
    </submittedName>
</protein>
<evidence type="ECO:0000259" key="4">
    <source>
        <dbReference type="Pfam" id="PF02826"/>
    </source>
</evidence>